<dbReference type="Proteomes" id="UP000077315">
    <property type="component" value="Unassembled WGS sequence"/>
</dbReference>
<dbReference type="RefSeq" id="XP_018285081.1">
    <property type="nucleotide sequence ID" value="XM_018442274.1"/>
</dbReference>
<evidence type="ECO:0000313" key="3">
    <source>
        <dbReference type="Proteomes" id="UP000077315"/>
    </source>
</evidence>
<sequence length="948" mass="107894">MYSKFDFLSIESTFTFTLTNINGFKKKRKKYASGRVLVSTPRQPGQYNFSLAEAGKICTHCEKDFKSLWNLKRHLEEYHHIHEILSNVEAYVGAALQNQLNMDQSNKDSISKNEIFESDLDEDITEFNVIDSDVSDTEISDESENENDNGKNGNFADLDTGNYLYEAILSSMTTSAESISLSVEEDVNVFANGVLSFENLESFVPKNYPFKNLQTMIMLALIDGDNDMLSRRIIKKILFAMNLVLKLQEEAINTKIPFTLPRFDALLNFQKRKKSTMLVFKSKIVKFDLSDGTQMEVCFNLPSEHLKLLAANPKTSKKIFLLPDRTPDQAVCLQQGEKWRTHPLFQRPMWTIDNIDFWHGDVVKLKADQNNVCFLIESFHTIKNSYIFCCGYNIWSSGAGKFGIEITCSDIPIERLDSVLPTPSSSLCYSISPTTVSSLISLHSSLLGISHFMRRHVSEEHRVQSNHRLFYRVAISPISLFTDDTSGNTTVQSNPYECGIRKKKGVTGASMLPTIVKDVQLMEGGILMYSHEYKEFILAYAPLVWIEADMPCHSMLCDILGPTSLYPCRICYVELQRKVENLKDEDYYTKRHKNRTKQHYIAAAPSLDKLIVIPDISLIYDKHTAEFLRFKNTITHILLDLQSFDPLQDTPVEILHVILLGIAEYLINDLVNSVLVKKDELRQLMGYLKNYEQSKGMSQKFTRLLSGCGSYLGRDYKCLIQILLVILVIKFTGNPVLKNITPCFIQLGQLCSLVFVRAIESDLETYIHEVDTAVKGLIKQLLVYDKNCELNGHNPYTSKLKAQLLTHLPDNIRRFGTPLHFEMEKGEQFNKHIREHLFHTNKLNTSKDIGLKFAKQTMMRHILDGGSWPIENGLRLSCGKGVKAYIDNTASVHKFWNSLFGGSREFADNNNDGSIVNSELCDDTFALFMLMHSGSQTIHPIIGKVSSF</sequence>
<dbReference type="InParanoid" id="A0A162ZIK5"/>
<gene>
    <name evidence="2" type="ORF">PHYBLDRAFT_70399</name>
</gene>
<feature type="compositionally biased region" description="Acidic residues" evidence="1">
    <location>
        <begin position="135"/>
        <end position="147"/>
    </location>
</feature>
<accession>A0A162ZIK5</accession>
<dbReference type="VEuPathDB" id="FungiDB:PHYBLDRAFT_70399"/>
<keyword evidence="3" id="KW-1185">Reference proteome</keyword>
<protein>
    <submittedName>
        <fullName evidence="2">C2H2-type zinc finger transcription factor</fullName>
    </submittedName>
</protein>
<proteinExistence type="predicted"/>
<evidence type="ECO:0000256" key="1">
    <source>
        <dbReference type="SAM" id="MobiDB-lite"/>
    </source>
</evidence>
<dbReference type="OrthoDB" id="2262863at2759"/>
<name>A0A162ZIK5_PHYB8</name>
<dbReference type="GeneID" id="29003180"/>
<feature type="region of interest" description="Disordered" evidence="1">
    <location>
        <begin position="135"/>
        <end position="154"/>
    </location>
</feature>
<evidence type="ECO:0000313" key="2">
    <source>
        <dbReference type="EMBL" id="OAD67041.1"/>
    </source>
</evidence>
<dbReference type="PANTHER" id="PTHR31912:SF34">
    <property type="entry name" value="NOTOCHORD-RELATED PROTEIN"/>
    <property type="match status" value="1"/>
</dbReference>
<reference evidence="3" key="1">
    <citation type="submission" date="2015-06" db="EMBL/GenBank/DDBJ databases">
        <title>Expansion of signal transduction pathways in fungi by whole-genome duplication.</title>
        <authorList>
            <consortium name="DOE Joint Genome Institute"/>
            <person name="Corrochano L.M."/>
            <person name="Kuo A."/>
            <person name="Marcet-Houben M."/>
            <person name="Polaino S."/>
            <person name="Salamov A."/>
            <person name="Villalobos J.M."/>
            <person name="Alvarez M.I."/>
            <person name="Avalos J."/>
            <person name="Benito E.P."/>
            <person name="Benoit I."/>
            <person name="Burger G."/>
            <person name="Camino L.P."/>
            <person name="Canovas D."/>
            <person name="Cerda-Olmedo E."/>
            <person name="Cheng J.-F."/>
            <person name="Dominguez A."/>
            <person name="Elias M."/>
            <person name="Eslava A.P."/>
            <person name="Glaser F."/>
            <person name="Grimwood J."/>
            <person name="Gutierrez G."/>
            <person name="Heitman J."/>
            <person name="Henrissat B."/>
            <person name="Iturriaga E.A."/>
            <person name="Lang B.F."/>
            <person name="Lavin J.L."/>
            <person name="Lee S."/>
            <person name="Li W."/>
            <person name="Lindquist E."/>
            <person name="Lopez-Garcia S."/>
            <person name="Luque E.M."/>
            <person name="Marcos A.T."/>
            <person name="Martin J."/>
            <person name="McCluskey K."/>
            <person name="Medina H.R."/>
            <person name="Miralles-Duran A."/>
            <person name="Miyazaki A."/>
            <person name="Munoz-Torres E."/>
            <person name="Oguiza J.A."/>
            <person name="Ohm R."/>
            <person name="Olmedo M."/>
            <person name="Orejas M."/>
            <person name="Ortiz-Castellanos L."/>
            <person name="Pisabarro A.G."/>
            <person name="Rodriguez-Romero J."/>
            <person name="Ruiz-Herrera J."/>
            <person name="Ruiz-Vazquez R."/>
            <person name="Sanz C."/>
            <person name="Schackwitz W."/>
            <person name="Schmutz J."/>
            <person name="Shahriari M."/>
            <person name="Shelest E."/>
            <person name="Silva-Franco F."/>
            <person name="Soanes D."/>
            <person name="Syed K."/>
            <person name="Tagua V.G."/>
            <person name="Talbot N.J."/>
            <person name="Thon M."/>
            <person name="De vries R.P."/>
            <person name="Wiebenga A."/>
            <person name="Yadav J.S."/>
            <person name="Braun E.L."/>
            <person name="Baker S."/>
            <person name="Garre V."/>
            <person name="Horwitz B."/>
            <person name="Torres-Martinez S."/>
            <person name="Idnurm A."/>
            <person name="Herrera-Estrella A."/>
            <person name="Gabaldon T."/>
            <person name="Grigoriev I.V."/>
        </authorList>
    </citation>
    <scope>NUCLEOTIDE SEQUENCE [LARGE SCALE GENOMIC DNA]</scope>
    <source>
        <strain evidence="3">NRRL 1555(-)</strain>
    </source>
</reference>
<organism evidence="2 3">
    <name type="scientific">Phycomyces blakesleeanus (strain ATCC 8743b / DSM 1359 / FGSC 10004 / NBRC 33097 / NRRL 1555)</name>
    <dbReference type="NCBI Taxonomy" id="763407"/>
    <lineage>
        <taxon>Eukaryota</taxon>
        <taxon>Fungi</taxon>
        <taxon>Fungi incertae sedis</taxon>
        <taxon>Mucoromycota</taxon>
        <taxon>Mucoromycotina</taxon>
        <taxon>Mucoromycetes</taxon>
        <taxon>Mucorales</taxon>
        <taxon>Phycomycetaceae</taxon>
        <taxon>Phycomyces</taxon>
    </lineage>
</organism>
<dbReference type="AlphaFoldDB" id="A0A162ZIK5"/>
<dbReference type="PANTHER" id="PTHR31912">
    <property type="entry name" value="IP13529P"/>
    <property type="match status" value="1"/>
</dbReference>
<dbReference type="EMBL" id="KV441026">
    <property type="protein sequence ID" value="OAD67041.1"/>
    <property type="molecule type" value="Genomic_DNA"/>
</dbReference>